<keyword evidence="1" id="KW-0479">Metal-binding</keyword>
<evidence type="ECO:0000313" key="7">
    <source>
        <dbReference type="Proteomes" id="UP000076798"/>
    </source>
</evidence>
<evidence type="ECO:0000256" key="2">
    <source>
        <dbReference type="ARBA" id="ARBA00022771"/>
    </source>
</evidence>
<proteinExistence type="predicted"/>
<keyword evidence="3" id="KW-0862">Zinc</keyword>
<evidence type="ECO:0000259" key="5">
    <source>
        <dbReference type="PROSITE" id="PS50865"/>
    </source>
</evidence>
<evidence type="ECO:0000256" key="4">
    <source>
        <dbReference type="PROSITE-ProRule" id="PRU00134"/>
    </source>
</evidence>
<organism evidence="6 7">
    <name type="scientific">Sistotremastrum suecicum HHB10207 ss-3</name>
    <dbReference type="NCBI Taxonomy" id="1314776"/>
    <lineage>
        <taxon>Eukaryota</taxon>
        <taxon>Fungi</taxon>
        <taxon>Dikarya</taxon>
        <taxon>Basidiomycota</taxon>
        <taxon>Agaricomycotina</taxon>
        <taxon>Agaricomycetes</taxon>
        <taxon>Sistotremastrales</taxon>
        <taxon>Sistotremastraceae</taxon>
        <taxon>Sistotremastrum</taxon>
    </lineage>
</organism>
<dbReference type="Pfam" id="PF01753">
    <property type="entry name" value="zf-MYND"/>
    <property type="match status" value="1"/>
</dbReference>
<evidence type="ECO:0000256" key="3">
    <source>
        <dbReference type="ARBA" id="ARBA00022833"/>
    </source>
</evidence>
<dbReference type="GO" id="GO:0008270">
    <property type="term" value="F:zinc ion binding"/>
    <property type="evidence" value="ECO:0007669"/>
    <property type="project" value="UniProtKB-KW"/>
</dbReference>
<evidence type="ECO:0000313" key="6">
    <source>
        <dbReference type="EMBL" id="KZT40560.1"/>
    </source>
</evidence>
<dbReference type="InterPro" id="IPR002893">
    <property type="entry name" value="Znf_MYND"/>
</dbReference>
<dbReference type="PROSITE" id="PS50865">
    <property type="entry name" value="ZF_MYND_2"/>
    <property type="match status" value="1"/>
</dbReference>
<feature type="domain" description="MYND-type" evidence="5">
    <location>
        <begin position="5"/>
        <end position="41"/>
    </location>
</feature>
<name>A0A166FDX2_9AGAM</name>
<sequence>MMRHCELCNAPTTKACVGCARVSYCSKKCQSRHWICHIVSCDSPGREITTADHLAALIYDPLFRVKFAQCDQQALHDWGILEAPTLEEKRRLLEIYDDLFRLLNVKPSTAHKWRLQGCLHSQIVATYQRAGRTFSDVNYAWVRQHPELFHIKTNYSAFQHRLKLDLITRVGMHIGLHLDDEGQEEVANWSGIRQDCFAFYVSVFDNNRPPVELPGIWITFGYCTVSDDRPNILFQEIYPLLIEKCTFEEFVDAYSTSSLITLMDRKGLKKLRAKMPPEFEIVLSESPNRIAAVWALKSFVVHPSDLLDSTVLIPFGFANCTDRAEISRLRHYYGKVFDEWKGSPLELQRAAEQDVIFDFIMALPSVKLSKSERRFLRRVLTTRNQTQYKGKLPFFRENTSV</sequence>
<dbReference type="Gene3D" id="6.10.140.2220">
    <property type="match status" value="1"/>
</dbReference>
<dbReference type="AlphaFoldDB" id="A0A166FDX2"/>
<dbReference type="Proteomes" id="UP000076798">
    <property type="component" value="Unassembled WGS sequence"/>
</dbReference>
<gene>
    <name evidence="6" type="ORF">SISSUDRAFT_461853</name>
</gene>
<dbReference type="SUPFAM" id="SSF144232">
    <property type="entry name" value="HIT/MYND zinc finger-like"/>
    <property type="match status" value="1"/>
</dbReference>
<evidence type="ECO:0000256" key="1">
    <source>
        <dbReference type="ARBA" id="ARBA00022723"/>
    </source>
</evidence>
<dbReference type="OrthoDB" id="4851849at2759"/>
<accession>A0A166FDX2</accession>
<keyword evidence="7" id="KW-1185">Reference proteome</keyword>
<dbReference type="EMBL" id="KV428031">
    <property type="protein sequence ID" value="KZT40560.1"/>
    <property type="molecule type" value="Genomic_DNA"/>
</dbReference>
<keyword evidence="2 4" id="KW-0863">Zinc-finger</keyword>
<protein>
    <recommendedName>
        <fullName evidence="5">MYND-type domain-containing protein</fullName>
    </recommendedName>
</protein>
<reference evidence="6 7" key="1">
    <citation type="journal article" date="2016" name="Mol. Biol. Evol.">
        <title>Comparative Genomics of Early-Diverging Mushroom-Forming Fungi Provides Insights into the Origins of Lignocellulose Decay Capabilities.</title>
        <authorList>
            <person name="Nagy L.G."/>
            <person name="Riley R."/>
            <person name="Tritt A."/>
            <person name="Adam C."/>
            <person name="Daum C."/>
            <person name="Floudas D."/>
            <person name="Sun H."/>
            <person name="Yadav J.S."/>
            <person name="Pangilinan J."/>
            <person name="Larsson K.H."/>
            <person name="Matsuura K."/>
            <person name="Barry K."/>
            <person name="Labutti K."/>
            <person name="Kuo R."/>
            <person name="Ohm R.A."/>
            <person name="Bhattacharya S.S."/>
            <person name="Shirouzu T."/>
            <person name="Yoshinaga Y."/>
            <person name="Martin F.M."/>
            <person name="Grigoriev I.V."/>
            <person name="Hibbett D.S."/>
        </authorList>
    </citation>
    <scope>NUCLEOTIDE SEQUENCE [LARGE SCALE GENOMIC DNA]</scope>
    <source>
        <strain evidence="6 7">HHB10207 ss-3</strain>
    </source>
</reference>